<feature type="transmembrane region" description="Helical" evidence="1">
    <location>
        <begin position="249"/>
        <end position="269"/>
    </location>
</feature>
<dbReference type="AlphaFoldDB" id="A6YE74"/>
<keyword evidence="2" id="KW-0496">Mitochondrion</keyword>
<dbReference type="RefSeq" id="YP_001315086.1">
    <property type="nucleotide sequence ID" value="NC_009630.1"/>
</dbReference>
<accession>A6YE74</accession>
<protein>
    <submittedName>
        <fullName evidence="2">Uncharacterized protein orf288</fullName>
    </submittedName>
</protein>
<keyword evidence="1" id="KW-0472">Membrane</keyword>
<reference evidence="2" key="1">
    <citation type="journal article" date="2007" name="BMC Genomics">
        <title>An unexpectedly large and loosely packed mitochondrial genome in the charophycean green alga Chlorokybus atmophyticus.</title>
        <authorList>
            <person name="Turmel M."/>
            <person name="Otis C."/>
            <person name="Lemieux C."/>
        </authorList>
    </citation>
    <scope>NUCLEOTIDE SEQUENCE</scope>
    <source>
        <strain evidence="2">SAG 48.80</strain>
    </source>
</reference>
<evidence type="ECO:0000256" key="1">
    <source>
        <dbReference type="SAM" id="Phobius"/>
    </source>
</evidence>
<dbReference type="GeneID" id="5309925"/>
<sequence length="288" mass="32970">MVKSIKNLCNNKIQNKVNQLLLNRVNSFVCFFTKAWVKLLVLFIFIAVFYFDLLNLLFGVAFAAETDPVSTSKSFAIRNPGLTAAINYLMPIVTVGTVYKVKTYPAKITILATSTISTYLHHATNNEKTLLVNKFPTVPPKHMSDYKDICPSPYEKVKGILESSTGHQNYKLENVMDYLTSHPDILNNVDRILYLSKCLIICAILLIFSIIWSFLYLRFGKDILKSMKNIIPESFHPLMDKMSHFSHNFYLYFIIIAVILLLLTLFQLLEIQSLVVEVIVQAKQFKNP</sequence>
<organism evidence="2">
    <name type="scientific">Chlorokybus atmophyticus</name>
    <name type="common">Soil alga</name>
    <dbReference type="NCBI Taxonomy" id="3144"/>
    <lineage>
        <taxon>Eukaryota</taxon>
        <taxon>Viridiplantae</taxon>
        <taxon>Streptophyta</taxon>
        <taxon>Chlorokybophyceae</taxon>
        <taxon>Chlorokybales</taxon>
        <taxon>Chlorokybaceae</taxon>
        <taxon>Chlorokybus</taxon>
    </lineage>
</organism>
<proteinExistence type="predicted"/>
<feature type="transmembrane region" description="Helical" evidence="1">
    <location>
        <begin position="192"/>
        <end position="217"/>
    </location>
</feature>
<keyword evidence="1" id="KW-0812">Transmembrane</keyword>
<evidence type="ECO:0000313" key="2">
    <source>
        <dbReference type="EMBL" id="ABO15128.1"/>
    </source>
</evidence>
<gene>
    <name evidence="2" type="primary">orf288</name>
</gene>
<dbReference type="EMBL" id="EF463011">
    <property type="protein sequence ID" value="ABO15128.1"/>
    <property type="molecule type" value="Genomic_DNA"/>
</dbReference>
<geneLocation type="mitochondrion" evidence="2"/>
<keyword evidence="1" id="KW-1133">Transmembrane helix</keyword>
<feature type="transmembrane region" description="Helical" evidence="1">
    <location>
        <begin position="39"/>
        <end position="64"/>
    </location>
</feature>
<name>A6YE74_CHLAT</name>